<evidence type="ECO:0000259" key="2">
    <source>
        <dbReference type="Pfam" id="PF13229"/>
    </source>
</evidence>
<dbReference type="SUPFAM" id="SSF51126">
    <property type="entry name" value="Pectin lyase-like"/>
    <property type="match status" value="1"/>
</dbReference>
<comment type="caution">
    <text evidence="3">The sequence shown here is derived from an EMBL/GenBank/DDBJ whole genome shotgun (WGS) entry which is preliminary data.</text>
</comment>
<evidence type="ECO:0000313" key="5">
    <source>
        <dbReference type="Proteomes" id="UP001499990"/>
    </source>
</evidence>
<dbReference type="EMBL" id="BAAAYL010000001">
    <property type="protein sequence ID" value="GAA3367292.1"/>
    <property type="molecule type" value="Genomic_DNA"/>
</dbReference>
<evidence type="ECO:0000313" key="3">
    <source>
        <dbReference type="EMBL" id="GAA3367292.1"/>
    </source>
</evidence>
<feature type="domain" description="Right handed beta helix" evidence="2">
    <location>
        <begin position="53"/>
        <end position="192"/>
    </location>
</feature>
<reference evidence="5" key="2">
    <citation type="journal article" date="2019" name="Int. J. Syst. Evol. Microbiol.">
        <title>The Global Catalogue of Microorganisms (GCM) 10K type strain sequencing project: providing services to taxonomists for standard genome sequencing and annotation.</title>
        <authorList>
            <consortium name="The Broad Institute Genomics Platform"/>
            <consortium name="The Broad Institute Genome Sequencing Center for Infectious Disease"/>
            <person name="Wu L."/>
            <person name="Ma J."/>
        </authorList>
    </citation>
    <scope>NUCLEOTIDE SEQUENCE [LARGE SCALE GENOMIC DNA]</scope>
    <source>
        <strain evidence="5">JCM 9651</strain>
    </source>
</reference>
<proteinExistence type="predicted"/>
<gene>
    <name evidence="3" type="ORF">GCM10020367_00930</name>
    <name evidence="4" type="ORF">GCM10020367_67910</name>
</gene>
<dbReference type="PANTHER" id="PTHR22990:SF15">
    <property type="entry name" value="F-BOX ONLY PROTEIN 10"/>
    <property type="match status" value="1"/>
</dbReference>
<dbReference type="InterPro" id="IPR011050">
    <property type="entry name" value="Pectin_lyase_fold/virulence"/>
</dbReference>
<dbReference type="Gene3D" id="2.160.20.10">
    <property type="entry name" value="Single-stranded right-handed beta-helix, Pectin lyase-like"/>
    <property type="match status" value="1"/>
</dbReference>
<keyword evidence="5" id="KW-1185">Reference proteome</keyword>
<dbReference type="PANTHER" id="PTHR22990">
    <property type="entry name" value="F-BOX ONLY PROTEIN"/>
    <property type="match status" value="1"/>
</dbReference>
<evidence type="ECO:0000313" key="4">
    <source>
        <dbReference type="EMBL" id="GAA3380408.1"/>
    </source>
</evidence>
<dbReference type="Proteomes" id="UP001499990">
    <property type="component" value="Unassembled WGS sequence"/>
</dbReference>
<keyword evidence="1" id="KW-0677">Repeat</keyword>
<evidence type="ECO:0000256" key="1">
    <source>
        <dbReference type="ARBA" id="ARBA00022737"/>
    </source>
</evidence>
<reference evidence="3" key="3">
    <citation type="submission" date="2023-12" db="EMBL/GenBank/DDBJ databases">
        <authorList>
            <person name="Sun Q."/>
            <person name="Inoue M."/>
        </authorList>
    </citation>
    <scope>NUCLEOTIDE SEQUENCE</scope>
    <source>
        <strain evidence="3">JCM 9651</strain>
    </source>
</reference>
<name>A0ABP6S3H5_9ACTN</name>
<dbReference type="EMBL" id="BAAAYL010000001">
    <property type="protein sequence ID" value="GAA3380408.1"/>
    <property type="molecule type" value="Genomic_DNA"/>
</dbReference>
<accession>A0ABP6S3H5</accession>
<protein>
    <submittedName>
        <fullName evidence="3">Right-handed parallel beta-helix repeat-containing protein</fullName>
    </submittedName>
</protein>
<dbReference type="InterPro" id="IPR039448">
    <property type="entry name" value="Beta_helix"/>
</dbReference>
<dbReference type="InterPro" id="IPR006626">
    <property type="entry name" value="PbH1"/>
</dbReference>
<dbReference type="InterPro" id="IPR012334">
    <property type="entry name" value="Pectin_lyas_fold"/>
</dbReference>
<sequence>MEAAQPGDTIVVSPGTYRESVLITKSNLTLRGAGEQTVIRPAAVPAVNACAQKGNGICVTGTDAHPVERVTVRGLKLTGFTKNGVWATRTDELTVREVTAEKNGQWGIAEERSTRSVFRGNIARDNAESGLFVSNTVDTEAGATDTLGTEIRDNQLLGNRIGATIRRVRNLTVKDNIFSANCAGVFVVGDESLPRAGSMIIRGNTVSKNNKYCAATPRLPDMQGAGIVLTGTTDTLVESNVIQSNVGSTPFSGGVVLFKSFVGAVNERNVIRDNVLTGNTTADLAVRETGTHNNKFNGNVCTRSEPAGLC</sequence>
<reference evidence="3" key="1">
    <citation type="journal article" date="2014" name="Int. J. Syst. Evol. Microbiol.">
        <title>Complete genome of a new Firmicutes species belonging to the dominant human colonic microbiota ('Ruminococcus bicirculans') reveals two chromosomes and a selective capacity to utilize plant glucans.</title>
        <authorList>
            <consortium name="NISC Comparative Sequencing Program"/>
            <person name="Wegmann U."/>
            <person name="Louis P."/>
            <person name="Goesmann A."/>
            <person name="Henrissat B."/>
            <person name="Duncan S.H."/>
            <person name="Flint H.J."/>
        </authorList>
    </citation>
    <scope>NUCLEOTIDE SEQUENCE</scope>
    <source>
        <strain evidence="3">JCM 9651</strain>
    </source>
</reference>
<dbReference type="Pfam" id="PF13229">
    <property type="entry name" value="Beta_helix"/>
    <property type="match status" value="1"/>
</dbReference>
<organism evidence="3 5">
    <name type="scientific">Streptomyces sannanensis</name>
    <dbReference type="NCBI Taxonomy" id="285536"/>
    <lineage>
        <taxon>Bacteria</taxon>
        <taxon>Bacillati</taxon>
        <taxon>Actinomycetota</taxon>
        <taxon>Actinomycetes</taxon>
        <taxon>Kitasatosporales</taxon>
        <taxon>Streptomycetaceae</taxon>
        <taxon>Streptomyces</taxon>
    </lineage>
</organism>
<dbReference type="InterPro" id="IPR051550">
    <property type="entry name" value="SCF-Subunits/Alg-Epimerases"/>
</dbReference>
<dbReference type="SMART" id="SM00710">
    <property type="entry name" value="PbH1"/>
    <property type="match status" value="7"/>
</dbReference>